<comment type="similarity">
    <text evidence="3">Belongs to the UbiA prenyltransferase family.</text>
</comment>
<evidence type="ECO:0000256" key="13">
    <source>
        <dbReference type="SAM" id="MobiDB-lite"/>
    </source>
</evidence>
<evidence type="ECO:0000256" key="10">
    <source>
        <dbReference type="ARBA" id="ARBA00023133"/>
    </source>
</evidence>
<dbReference type="InterPro" id="IPR044878">
    <property type="entry name" value="UbiA_sf"/>
</dbReference>
<dbReference type="Gene3D" id="1.10.357.140">
    <property type="entry name" value="UbiA prenyltransferase"/>
    <property type="match status" value="1"/>
</dbReference>
<keyword evidence="5 15" id="KW-0808">Transferase</keyword>
<evidence type="ECO:0000313" key="16">
    <source>
        <dbReference type="Proteomes" id="UP000182235"/>
    </source>
</evidence>
<evidence type="ECO:0000256" key="1">
    <source>
        <dbReference type="ARBA" id="ARBA00004013"/>
    </source>
</evidence>
<evidence type="ECO:0000256" key="2">
    <source>
        <dbReference type="ARBA" id="ARBA00004225"/>
    </source>
</evidence>
<evidence type="ECO:0000256" key="5">
    <source>
        <dbReference type="ARBA" id="ARBA00022679"/>
    </source>
</evidence>
<evidence type="ECO:0000256" key="11">
    <source>
        <dbReference type="ARBA" id="ARBA00023136"/>
    </source>
</evidence>
<evidence type="ECO:0000256" key="8">
    <source>
        <dbReference type="ARBA" id="ARBA00022989"/>
    </source>
</evidence>
<evidence type="ECO:0000256" key="6">
    <source>
        <dbReference type="ARBA" id="ARBA00022692"/>
    </source>
</evidence>
<dbReference type="GO" id="GO:0008495">
    <property type="term" value="F:protoheme IX farnesyltransferase activity"/>
    <property type="evidence" value="ECO:0007669"/>
    <property type="project" value="InterPro"/>
</dbReference>
<dbReference type="FunFam" id="1.10.357.140:FF:000004">
    <property type="entry name" value="Protoheme IX farnesyltransferase, mitochondrial"/>
    <property type="match status" value="1"/>
</dbReference>
<dbReference type="Proteomes" id="UP000182235">
    <property type="component" value="Unassembled WGS sequence"/>
</dbReference>
<feature type="transmembrane region" description="Helical" evidence="14">
    <location>
        <begin position="295"/>
        <end position="313"/>
    </location>
</feature>
<dbReference type="STRING" id="1447872.A0A1J9QVK6"/>
<feature type="transmembrane region" description="Helical" evidence="14">
    <location>
        <begin position="267"/>
        <end position="289"/>
    </location>
</feature>
<keyword evidence="9" id="KW-0496">Mitochondrion</keyword>
<gene>
    <name evidence="15" type="ORF">AJ78_00086</name>
</gene>
<dbReference type="EMBL" id="LGRN01000002">
    <property type="protein sequence ID" value="OJD19892.1"/>
    <property type="molecule type" value="Genomic_DNA"/>
</dbReference>
<feature type="compositionally biased region" description="Basic and acidic residues" evidence="13">
    <location>
        <begin position="143"/>
        <end position="154"/>
    </location>
</feature>
<dbReference type="OrthoDB" id="5211at2759"/>
<keyword evidence="10" id="KW-0350">Heme biosynthesis</keyword>
<accession>A0A1J9QVK6</accession>
<sequence>MASPLLMLRPGVGPDTASLCSRCFTRLALRPAGFSRRSFMTSSNLQNGGSQTSAVTRILRKAYFSSNGLPASQFSKKGVVQWLRKESQHTDRSPLFHSAAPTVDTQLSAVPPIGTNNNQSYPHTPEELPHRRRQRLKAEEEETKSPNHDIRPDASSRLSTLSSSLPKTSLRGTMAAYLALTKPNLSFLVVLTATTAYGLYPIPTLLALDASVTPLPALSTSTLTFLYLTAGTFLASASANTLNMFFEPQYDARMSRTRNRPLVRKLLSPRAALIFAAITGAVGVTALYMGTNPTVAALGAFNIFLYAFVYTPLKRISVINTWVGAIVGGIPPLMGWAAAAGQTATTGHDGWRDLLFGAESPGGWLMAAILFAWQFPHFNSLSHTIREEYKNAGYKMLAWTNPARNGRVSLRYSILMFPLCAGLWWFGVVDRGFLAGGTLVNCWLTKEAYRFWKLQGAAGSSRGLFWASVWHLPLLMVGTLITKKGIWDGVWSRMIGEDEEDQDDEDYEDDETERKAGDAPMGAFLPTKPIT</sequence>
<evidence type="ECO:0000256" key="4">
    <source>
        <dbReference type="ARBA" id="ARBA00016335"/>
    </source>
</evidence>
<name>A0A1J9QVK6_9EURO</name>
<evidence type="ECO:0000256" key="9">
    <source>
        <dbReference type="ARBA" id="ARBA00023128"/>
    </source>
</evidence>
<dbReference type="Pfam" id="PF01040">
    <property type="entry name" value="UbiA"/>
    <property type="match status" value="1"/>
</dbReference>
<comment type="caution">
    <text evidence="15">The sequence shown here is derived from an EMBL/GenBank/DDBJ whole genome shotgun (WGS) entry which is preliminary data.</text>
</comment>
<protein>
    <recommendedName>
        <fullName evidence="4">Protoheme IX farnesyltransferase, mitochondrial</fullName>
    </recommendedName>
    <alternativeName>
        <fullName evidence="12">Heme O synthase</fullName>
    </alternativeName>
</protein>
<dbReference type="GO" id="GO:0031966">
    <property type="term" value="C:mitochondrial membrane"/>
    <property type="evidence" value="ECO:0007669"/>
    <property type="project" value="UniProtKB-SubCell"/>
</dbReference>
<dbReference type="NCBIfam" id="TIGR01473">
    <property type="entry name" value="cyoE_ctaB"/>
    <property type="match status" value="1"/>
</dbReference>
<feature type="region of interest" description="Disordered" evidence="13">
    <location>
        <begin position="497"/>
        <end position="531"/>
    </location>
</feature>
<evidence type="ECO:0000256" key="14">
    <source>
        <dbReference type="SAM" id="Phobius"/>
    </source>
</evidence>
<comment type="function">
    <text evidence="1">Converts protoheme IX and farnesyl diphosphate to heme O.</text>
</comment>
<reference evidence="15 16" key="1">
    <citation type="submission" date="2015-07" db="EMBL/GenBank/DDBJ databases">
        <title>Emmonsia species relationships and genome sequence.</title>
        <authorList>
            <consortium name="The Broad Institute Genomics Platform"/>
            <person name="Cuomo C.A."/>
            <person name="Munoz J.F."/>
            <person name="Imamovic A."/>
            <person name="Priest M.E."/>
            <person name="Young S."/>
            <person name="Clay O.K."/>
            <person name="McEwen J.G."/>
        </authorList>
    </citation>
    <scope>NUCLEOTIDE SEQUENCE [LARGE SCALE GENOMIC DNA]</scope>
    <source>
        <strain evidence="15 16">UAMH 9510</strain>
    </source>
</reference>
<evidence type="ECO:0000313" key="15">
    <source>
        <dbReference type="EMBL" id="OJD19892.1"/>
    </source>
</evidence>
<organism evidence="15 16">
    <name type="scientific">Emergomyces pasteurianus Ep9510</name>
    <dbReference type="NCBI Taxonomy" id="1447872"/>
    <lineage>
        <taxon>Eukaryota</taxon>
        <taxon>Fungi</taxon>
        <taxon>Dikarya</taxon>
        <taxon>Ascomycota</taxon>
        <taxon>Pezizomycotina</taxon>
        <taxon>Eurotiomycetes</taxon>
        <taxon>Eurotiomycetidae</taxon>
        <taxon>Onygenales</taxon>
        <taxon>Ajellomycetaceae</taxon>
        <taxon>Emergomyces</taxon>
    </lineage>
</organism>
<feature type="compositionally biased region" description="Acidic residues" evidence="13">
    <location>
        <begin position="497"/>
        <end position="511"/>
    </location>
</feature>
<dbReference type="VEuPathDB" id="FungiDB:AJ78_00086"/>
<keyword evidence="6 14" id="KW-0812">Transmembrane</keyword>
<dbReference type="PANTHER" id="PTHR43448">
    <property type="entry name" value="PROTOHEME IX FARNESYLTRANSFERASE, MITOCHONDRIAL"/>
    <property type="match status" value="1"/>
</dbReference>
<evidence type="ECO:0000256" key="3">
    <source>
        <dbReference type="ARBA" id="ARBA00005985"/>
    </source>
</evidence>
<keyword evidence="16" id="KW-1185">Reference proteome</keyword>
<keyword evidence="11 14" id="KW-0472">Membrane</keyword>
<feature type="region of interest" description="Disordered" evidence="13">
    <location>
        <begin position="107"/>
        <end position="163"/>
    </location>
</feature>
<evidence type="ECO:0000256" key="7">
    <source>
        <dbReference type="ARBA" id="ARBA00022946"/>
    </source>
</evidence>
<dbReference type="PANTHER" id="PTHR43448:SF2">
    <property type="entry name" value="PROTOHEME IX FARNESYLTRANSFERASE, MITOCHONDRIAL"/>
    <property type="match status" value="1"/>
</dbReference>
<comment type="subcellular location">
    <subcellularLocation>
        <location evidence="2">Mitochondrion membrane</location>
        <topology evidence="2">Multi-pass membrane protein</topology>
    </subcellularLocation>
</comment>
<proteinExistence type="inferred from homology"/>
<feature type="compositionally biased region" description="Polar residues" evidence="13">
    <location>
        <begin position="107"/>
        <end position="122"/>
    </location>
</feature>
<feature type="transmembrane region" description="Helical" evidence="14">
    <location>
        <begin position="410"/>
        <end position="427"/>
    </location>
</feature>
<keyword evidence="8 14" id="KW-1133">Transmembrane helix</keyword>
<dbReference type="PROSITE" id="PS00943">
    <property type="entry name" value="UBIA"/>
    <property type="match status" value="1"/>
</dbReference>
<dbReference type="CDD" id="cd13957">
    <property type="entry name" value="PT_UbiA_Cox10"/>
    <property type="match status" value="1"/>
</dbReference>
<dbReference type="InterPro" id="IPR000537">
    <property type="entry name" value="UbiA_prenyltransferase"/>
</dbReference>
<feature type="transmembrane region" description="Helical" evidence="14">
    <location>
        <begin position="184"/>
        <end position="203"/>
    </location>
</feature>
<keyword evidence="7" id="KW-0809">Transit peptide</keyword>
<dbReference type="InterPro" id="IPR030470">
    <property type="entry name" value="UbiA_prenylTrfase_CS"/>
</dbReference>
<dbReference type="GO" id="GO:0006784">
    <property type="term" value="P:heme A biosynthetic process"/>
    <property type="evidence" value="ECO:0007669"/>
    <property type="project" value="TreeGrafter"/>
</dbReference>
<dbReference type="AlphaFoldDB" id="A0A1J9QVK6"/>
<feature type="transmembrane region" description="Helical" evidence="14">
    <location>
        <begin position="223"/>
        <end position="246"/>
    </location>
</feature>
<evidence type="ECO:0000256" key="12">
    <source>
        <dbReference type="ARBA" id="ARBA00030253"/>
    </source>
</evidence>
<dbReference type="HAMAP" id="MF_00154">
    <property type="entry name" value="CyoE_CtaB"/>
    <property type="match status" value="1"/>
</dbReference>
<dbReference type="InterPro" id="IPR006369">
    <property type="entry name" value="Protohaem_IX_farnesylTrfase"/>
</dbReference>